<dbReference type="InterPro" id="IPR023393">
    <property type="entry name" value="START-like_dom_sf"/>
</dbReference>
<keyword evidence="3" id="KW-1185">Reference proteome</keyword>
<accession>A0A7X5J8T1</accession>
<comment type="similarity">
    <text evidence="1">Belongs to the AHA1 family.</text>
</comment>
<proteinExistence type="inferred from homology"/>
<name>A0A7X5J8T1_9HYPH</name>
<evidence type="ECO:0000313" key="2">
    <source>
        <dbReference type="EMBL" id="NBN78842.1"/>
    </source>
</evidence>
<dbReference type="Gene3D" id="3.30.530.20">
    <property type="match status" value="1"/>
</dbReference>
<dbReference type="EMBL" id="JAABLQ010000001">
    <property type="protein sequence ID" value="NBN78842.1"/>
    <property type="molecule type" value="Genomic_DNA"/>
</dbReference>
<sequence>MSNPEQSISLEVVLPLPRPQAFELVVERFAAWWPREYTFLGETLDDIGIEPHLGGACYEQDRGGRRVVWGTVLSIERPLYLRLAWQISPEREPIADPAAASRVMLSFRDAGDATRLELVHTDFIRHGERAAEYQAAMASPAGWQHCLGRLTAMAGRR</sequence>
<evidence type="ECO:0000256" key="1">
    <source>
        <dbReference type="ARBA" id="ARBA00006817"/>
    </source>
</evidence>
<comment type="caution">
    <text evidence="2">The sequence shown here is derived from an EMBL/GenBank/DDBJ whole genome shotgun (WGS) entry which is preliminary data.</text>
</comment>
<evidence type="ECO:0000313" key="3">
    <source>
        <dbReference type="Proteomes" id="UP000586722"/>
    </source>
</evidence>
<dbReference type="CDD" id="cd08891">
    <property type="entry name" value="SRPBCC_CalC"/>
    <property type="match status" value="1"/>
</dbReference>
<organism evidence="2 3">
    <name type="scientific">Pannonibacter tanglangensis</name>
    <dbReference type="NCBI Taxonomy" id="2750084"/>
    <lineage>
        <taxon>Bacteria</taxon>
        <taxon>Pseudomonadati</taxon>
        <taxon>Pseudomonadota</taxon>
        <taxon>Alphaproteobacteria</taxon>
        <taxon>Hyphomicrobiales</taxon>
        <taxon>Stappiaceae</taxon>
        <taxon>Pannonibacter</taxon>
    </lineage>
</organism>
<dbReference type="InterPro" id="IPR013538">
    <property type="entry name" value="ASHA1/2-like_C"/>
</dbReference>
<dbReference type="Pfam" id="PF08327">
    <property type="entry name" value="AHSA1"/>
    <property type="match status" value="1"/>
</dbReference>
<dbReference type="AlphaFoldDB" id="A0A7X5J8T1"/>
<gene>
    <name evidence="2" type="ORF">GWI72_11240</name>
</gene>
<reference evidence="2 3" key="1">
    <citation type="submission" date="2020-01" db="EMBL/GenBank/DDBJ databases">
        <authorList>
            <person name="Peng S.Y."/>
            <person name="Li J."/>
            <person name="Wang M."/>
            <person name="Wang L."/>
            <person name="Wang C.Q."/>
            <person name="Wang J.R."/>
        </authorList>
    </citation>
    <scope>NUCLEOTIDE SEQUENCE [LARGE SCALE GENOMIC DNA]</scope>
    <source>
        <strain evidence="2 3">XCT-53</strain>
    </source>
</reference>
<dbReference type="RefSeq" id="WP_161676312.1">
    <property type="nucleotide sequence ID" value="NZ_JAABLP010000003.1"/>
</dbReference>
<dbReference type="SUPFAM" id="SSF55961">
    <property type="entry name" value="Bet v1-like"/>
    <property type="match status" value="1"/>
</dbReference>
<protein>
    <submittedName>
        <fullName evidence="2">Uncharacterized protein</fullName>
    </submittedName>
</protein>
<dbReference type="Proteomes" id="UP000586722">
    <property type="component" value="Unassembled WGS sequence"/>
</dbReference>